<evidence type="ECO:0000313" key="4">
    <source>
        <dbReference type="Proteomes" id="UP000267448"/>
    </source>
</evidence>
<proteinExistence type="predicted"/>
<comment type="caution">
    <text evidence="3">The sequence shown here is derived from an EMBL/GenBank/DDBJ whole genome shotgun (WGS) entry which is preliminary data.</text>
</comment>
<protein>
    <submittedName>
        <fullName evidence="3">DUF4136 domain-containing protein</fullName>
    </submittedName>
</protein>
<feature type="domain" description="DUF4136" evidence="2">
    <location>
        <begin position="47"/>
        <end position="182"/>
    </location>
</feature>
<dbReference type="RefSeq" id="WP_126520770.1">
    <property type="nucleotide sequence ID" value="NZ_RXNU01000006.1"/>
</dbReference>
<evidence type="ECO:0000256" key="1">
    <source>
        <dbReference type="SAM" id="SignalP"/>
    </source>
</evidence>
<keyword evidence="1" id="KW-0732">Signal</keyword>
<feature type="signal peptide" evidence="1">
    <location>
        <begin position="1"/>
        <end position="20"/>
    </location>
</feature>
<evidence type="ECO:0000259" key="2">
    <source>
        <dbReference type="Pfam" id="PF13590"/>
    </source>
</evidence>
<reference evidence="3 4" key="1">
    <citation type="submission" date="2018-12" db="EMBL/GenBank/DDBJ databases">
        <authorList>
            <person name="Yu L."/>
        </authorList>
    </citation>
    <scope>NUCLEOTIDE SEQUENCE [LARGE SCALE GENOMIC DNA]</scope>
    <source>
        <strain evidence="3 4">HAW-EB2</strain>
    </source>
</reference>
<dbReference type="Proteomes" id="UP000267448">
    <property type="component" value="Unassembled WGS sequence"/>
</dbReference>
<gene>
    <name evidence="3" type="ORF">EKG38_13555</name>
</gene>
<name>A0A3S0L0M2_9GAMM</name>
<dbReference type="EMBL" id="RXNU01000006">
    <property type="protein sequence ID" value="RTR38532.1"/>
    <property type="molecule type" value="Genomic_DNA"/>
</dbReference>
<evidence type="ECO:0000313" key="3">
    <source>
        <dbReference type="EMBL" id="RTR38532.1"/>
    </source>
</evidence>
<feature type="chain" id="PRO_5018757763" evidence="1">
    <location>
        <begin position="21"/>
        <end position="188"/>
    </location>
</feature>
<dbReference type="OrthoDB" id="5876564at2"/>
<organism evidence="3 4">
    <name type="scientific">Shewanella canadensis</name>
    <dbReference type="NCBI Taxonomy" id="271096"/>
    <lineage>
        <taxon>Bacteria</taxon>
        <taxon>Pseudomonadati</taxon>
        <taxon>Pseudomonadota</taxon>
        <taxon>Gammaproteobacteria</taxon>
        <taxon>Alteromonadales</taxon>
        <taxon>Shewanellaceae</taxon>
        <taxon>Shewanella</taxon>
    </lineage>
</organism>
<keyword evidence="4" id="KW-1185">Reference proteome</keyword>
<dbReference type="Pfam" id="PF13590">
    <property type="entry name" value="DUF4136"/>
    <property type="match status" value="1"/>
</dbReference>
<dbReference type="PROSITE" id="PS51257">
    <property type="entry name" value="PROKAR_LIPOPROTEIN"/>
    <property type="match status" value="1"/>
</dbReference>
<dbReference type="InterPro" id="IPR025411">
    <property type="entry name" value="DUF4136"/>
</dbReference>
<sequence length="188" mass="20437">MFKKLSCLLLTFMLTACVTVDVPKSKPTRATMVTSGDLGFLSQSTPRFAWHPALARVATEKGADDDKVVDLMRTAMTKVMEAKGYRLVSIDDSPDLLLGFGIALESEMSDAQILDKAGLVPGLSTVGVDADKHEKGSVLVALFHPRMAEPAWRVLAQGFTDSEQSRDERQQRVDELVSLMLGAVPSIL</sequence>
<dbReference type="Gene3D" id="3.30.160.670">
    <property type="match status" value="1"/>
</dbReference>
<accession>A0A3S0L0M2</accession>
<dbReference type="AlphaFoldDB" id="A0A3S0L0M2"/>